<dbReference type="InterPro" id="IPR015943">
    <property type="entry name" value="WD40/YVTN_repeat-like_dom_sf"/>
</dbReference>
<keyword evidence="2" id="KW-0964">Secreted</keyword>
<sequence length="563" mass="57750">MNLRQPRLLSLFLVLALLLTFAPWGGTALADSHTGELVAEGFNGPMGILVAPDGSIWVIDSGLGGETEFPFLDPASGQEVTARYGDSARIVRIDETGEQTVVANLPSISAGQDMLGGARLALLDGTLYATSSQWLGDPTTSPPVDTIAAVVKVEDGAITAVANTWAFEAANNPDGLIYDSHPYGLAAGPDGMLWVADAAANDLLKVDPATGAIELVTVFEGVPAPFPNPIRGDAMETDPVPTGVTVGADGNVYVALLPGFPFTPGSAKVMQISADGAAVDYATGLTMLTDVQAGPDGSLYAVQFAVFGEQGPVPNSGAIVRVQEGDASQTVVEGLSFPTAIAFNEAGDAYVTVNGVGAPGSGAVVKFAGLASGDMAEEEMGEEEAMAETPAVHVSDQETDGTQVTVDQVVAAEAGWLVIHADGDGRPGPVIGKTAVPAGTTDNVVVVLDEPIYGETTLWAMLHVDAGELGTYEFPGADGPVRVDDAVVVTPFTATAPEMMTEESPAEEEEMAEESETAEEEVPPPDQLPQTGVAANSLPSSVAVAGLVLLALVGGVAWRRRQG</sequence>
<dbReference type="EMBL" id="VIGC01000012">
    <property type="protein sequence ID" value="TQE95731.1"/>
    <property type="molecule type" value="Genomic_DNA"/>
</dbReference>
<keyword evidence="3" id="KW-0732">Signal</keyword>
<dbReference type="InterPro" id="IPR055706">
    <property type="entry name" value="Slg1/2_DUF7282"/>
</dbReference>
<accession>A0A540VG53</accession>
<keyword evidence="1" id="KW-0134">Cell wall</keyword>
<evidence type="ECO:0000256" key="4">
    <source>
        <dbReference type="ARBA" id="ARBA00023088"/>
    </source>
</evidence>
<organism evidence="8 9">
    <name type="scientific">Litorilinea aerophila</name>
    <dbReference type="NCBI Taxonomy" id="1204385"/>
    <lineage>
        <taxon>Bacteria</taxon>
        <taxon>Bacillati</taxon>
        <taxon>Chloroflexota</taxon>
        <taxon>Caldilineae</taxon>
        <taxon>Caldilineales</taxon>
        <taxon>Caldilineaceae</taxon>
        <taxon>Litorilinea</taxon>
    </lineage>
</organism>
<dbReference type="PROSITE" id="PS50847">
    <property type="entry name" value="GRAM_POS_ANCHORING"/>
    <property type="match status" value="1"/>
</dbReference>
<name>A0A540VG53_9CHLR</name>
<feature type="compositionally biased region" description="Acidic residues" evidence="5">
    <location>
        <begin position="500"/>
        <end position="523"/>
    </location>
</feature>
<dbReference type="Proteomes" id="UP000317371">
    <property type="component" value="Unassembled WGS sequence"/>
</dbReference>
<dbReference type="Pfam" id="PF08450">
    <property type="entry name" value="SGL"/>
    <property type="match status" value="1"/>
</dbReference>
<reference evidence="8 9" key="1">
    <citation type="submission" date="2019-06" db="EMBL/GenBank/DDBJ databases">
        <title>Genome sequence of Litorilinea aerophila BAA-2444.</title>
        <authorList>
            <person name="Maclea K.S."/>
            <person name="Maurais E.G."/>
            <person name="Iannazzi L.C."/>
        </authorList>
    </citation>
    <scope>NUCLEOTIDE SEQUENCE [LARGE SCALE GENOMIC DNA]</scope>
    <source>
        <strain evidence="8 9">ATCC BAA-2444</strain>
    </source>
</reference>
<dbReference type="PANTHER" id="PTHR40274">
    <property type="entry name" value="VIRGINIAMYCIN B LYASE"/>
    <property type="match status" value="1"/>
</dbReference>
<dbReference type="InterPro" id="IPR013658">
    <property type="entry name" value="SGL"/>
</dbReference>
<keyword evidence="6" id="KW-1133">Transmembrane helix</keyword>
<dbReference type="OrthoDB" id="241638at2"/>
<evidence type="ECO:0000256" key="6">
    <source>
        <dbReference type="SAM" id="Phobius"/>
    </source>
</evidence>
<dbReference type="NCBIfam" id="NF033206">
    <property type="entry name" value="ScyE_fam"/>
    <property type="match status" value="1"/>
</dbReference>
<feature type="transmembrane region" description="Helical" evidence="6">
    <location>
        <begin position="538"/>
        <end position="558"/>
    </location>
</feature>
<dbReference type="SUPFAM" id="SSF63829">
    <property type="entry name" value="Calcium-dependent phosphotriesterase"/>
    <property type="match status" value="2"/>
</dbReference>
<proteinExistence type="predicted"/>
<keyword evidence="4" id="KW-0572">Peptidoglycan-anchor</keyword>
<dbReference type="InterPro" id="IPR051344">
    <property type="entry name" value="Vgb"/>
</dbReference>
<evidence type="ECO:0000256" key="1">
    <source>
        <dbReference type="ARBA" id="ARBA00022512"/>
    </source>
</evidence>
<keyword evidence="9" id="KW-1185">Reference proteome</keyword>
<keyword evidence="6" id="KW-0472">Membrane</keyword>
<feature type="region of interest" description="Disordered" evidence="5">
    <location>
        <begin position="499"/>
        <end position="534"/>
    </location>
</feature>
<evidence type="ECO:0000259" key="7">
    <source>
        <dbReference type="PROSITE" id="PS50847"/>
    </source>
</evidence>
<evidence type="ECO:0000256" key="2">
    <source>
        <dbReference type="ARBA" id="ARBA00022525"/>
    </source>
</evidence>
<evidence type="ECO:0000313" key="9">
    <source>
        <dbReference type="Proteomes" id="UP000317371"/>
    </source>
</evidence>
<dbReference type="Gene3D" id="2.130.10.10">
    <property type="entry name" value="YVTN repeat-like/Quinoprotein amine dehydrogenase"/>
    <property type="match status" value="1"/>
</dbReference>
<protein>
    <submittedName>
        <fullName evidence="8">ScyD/ScyE family protein</fullName>
    </submittedName>
</protein>
<dbReference type="InParanoid" id="A0A540VG53"/>
<gene>
    <name evidence="8" type="ORF">FKZ61_10785</name>
</gene>
<dbReference type="InterPro" id="IPR019931">
    <property type="entry name" value="LPXTG_anchor"/>
</dbReference>
<evidence type="ECO:0000256" key="5">
    <source>
        <dbReference type="SAM" id="MobiDB-lite"/>
    </source>
</evidence>
<dbReference type="RefSeq" id="WP_141610266.1">
    <property type="nucleotide sequence ID" value="NZ_VIGC02000012.1"/>
</dbReference>
<keyword evidence="6" id="KW-0812">Transmembrane</keyword>
<evidence type="ECO:0000256" key="3">
    <source>
        <dbReference type="ARBA" id="ARBA00022729"/>
    </source>
</evidence>
<dbReference type="InterPro" id="IPR048031">
    <property type="entry name" value="ScyD/ScyE-like"/>
</dbReference>
<dbReference type="AlphaFoldDB" id="A0A540VG53"/>
<evidence type="ECO:0000313" key="8">
    <source>
        <dbReference type="EMBL" id="TQE95731.1"/>
    </source>
</evidence>
<feature type="domain" description="Gram-positive cocci surface proteins LPxTG" evidence="7">
    <location>
        <begin position="528"/>
        <end position="563"/>
    </location>
</feature>
<dbReference type="Pfam" id="PF23951">
    <property type="entry name" value="DUF7282"/>
    <property type="match status" value="1"/>
</dbReference>
<dbReference type="NCBIfam" id="TIGR01167">
    <property type="entry name" value="LPXTG_anchor"/>
    <property type="match status" value="1"/>
</dbReference>
<dbReference type="PANTHER" id="PTHR40274:SF3">
    <property type="entry name" value="VIRGINIAMYCIN B LYASE"/>
    <property type="match status" value="1"/>
</dbReference>
<comment type="caution">
    <text evidence="8">The sequence shown here is derived from an EMBL/GenBank/DDBJ whole genome shotgun (WGS) entry which is preliminary data.</text>
</comment>